<dbReference type="Gene3D" id="3.40.50.2300">
    <property type="match status" value="1"/>
</dbReference>
<dbReference type="STRING" id="1513793.SAMN06296036_10591"/>
<dbReference type="GO" id="GO:0000160">
    <property type="term" value="P:phosphorelay signal transduction system"/>
    <property type="evidence" value="ECO:0007669"/>
    <property type="project" value="InterPro"/>
</dbReference>
<name>A0A1Y6BMP0_9BACT</name>
<protein>
    <submittedName>
        <fullName evidence="4">Two-component system, chemotaxis family, response regulator CheY</fullName>
    </submittedName>
</protein>
<dbReference type="InterPro" id="IPR001789">
    <property type="entry name" value="Sig_transdc_resp-reg_receiver"/>
</dbReference>
<evidence type="ECO:0000256" key="2">
    <source>
        <dbReference type="PROSITE-ProRule" id="PRU00169"/>
    </source>
</evidence>
<evidence type="ECO:0000313" key="5">
    <source>
        <dbReference type="Proteomes" id="UP000192907"/>
    </source>
</evidence>
<dbReference type="PANTHER" id="PTHR44591:SF3">
    <property type="entry name" value="RESPONSE REGULATORY DOMAIN-CONTAINING PROTEIN"/>
    <property type="match status" value="1"/>
</dbReference>
<gene>
    <name evidence="4" type="ORF">SAMN06296036_10591</name>
</gene>
<keyword evidence="1 2" id="KW-0597">Phosphoprotein</keyword>
<dbReference type="OrthoDB" id="9801101at2"/>
<dbReference type="Proteomes" id="UP000192907">
    <property type="component" value="Unassembled WGS sequence"/>
</dbReference>
<dbReference type="InterPro" id="IPR050595">
    <property type="entry name" value="Bact_response_regulator"/>
</dbReference>
<dbReference type="EMBL" id="FWZT01000005">
    <property type="protein sequence ID" value="SMF11489.1"/>
    <property type="molecule type" value="Genomic_DNA"/>
</dbReference>
<dbReference type="SMART" id="SM00448">
    <property type="entry name" value="REC"/>
    <property type="match status" value="1"/>
</dbReference>
<reference evidence="5" key="1">
    <citation type="submission" date="2017-04" db="EMBL/GenBank/DDBJ databases">
        <authorList>
            <person name="Varghese N."/>
            <person name="Submissions S."/>
        </authorList>
    </citation>
    <scope>NUCLEOTIDE SEQUENCE [LARGE SCALE GENOMIC DNA]</scope>
    <source>
        <strain evidence="5">RKEM611</strain>
    </source>
</reference>
<evidence type="ECO:0000256" key="1">
    <source>
        <dbReference type="ARBA" id="ARBA00022553"/>
    </source>
</evidence>
<dbReference type="Pfam" id="PF00072">
    <property type="entry name" value="Response_reg"/>
    <property type="match status" value="1"/>
</dbReference>
<dbReference type="CDD" id="cd00156">
    <property type="entry name" value="REC"/>
    <property type="match status" value="1"/>
</dbReference>
<dbReference type="RefSeq" id="WP_132317513.1">
    <property type="nucleotide sequence ID" value="NZ_FWZT01000005.1"/>
</dbReference>
<sequence length="129" mass="14928">MKKVLVVEDSESFRKETIATLETENKFEITEAKDGSEGFDFLMNQSYDLVILDYHLPQMTGVEILRKLKDNGRSTNCPVIMLTSEYEERGSEIKQLNVVSWVIKPINQKRFKDLVDQVLDYYASRKLGS</sequence>
<organism evidence="4 5">
    <name type="scientific">Pseudobacteriovorax antillogorgiicola</name>
    <dbReference type="NCBI Taxonomy" id="1513793"/>
    <lineage>
        <taxon>Bacteria</taxon>
        <taxon>Pseudomonadati</taxon>
        <taxon>Bdellovibrionota</taxon>
        <taxon>Oligoflexia</taxon>
        <taxon>Oligoflexales</taxon>
        <taxon>Pseudobacteriovoracaceae</taxon>
        <taxon>Pseudobacteriovorax</taxon>
    </lineage>
</organism>
<dbReference type="InterPro" id="IPR011006">
    <property type="entry name" value="CheY-like_superfamily"/>
</dbReference>
<proteinExistence type="predicted"/>
<feature type="domain" description="Response regulatory" evidence="3">
    <location>
        <begin position="3"/>
        <end position="119"/>
    </location>
</feature>
<dbReference type="PANTHER" id="PTHR44591">
    <property type="entry name" value="STRESS RESPONSE REGULATOR PROTEIN 1"/>
    <property type="match status" value="1"/>
</dbReference>
<evidence type="ECO:0000259" key="3">
    <source>
        <dbReference type="PROSITE" id="PS50110"/>
    </source>
</evidence>
<dbReference type="PROSITE" id="PS50110">
    <property type="entry name" value="RESPONSE_REGULATORY"/>
    <property type="match status" value="1"/>
</dbReference>
<dbReference type="SUPFAM" id="SSF52172">
    <property type="entry name" value="CheY-like"/>
    <property type="match status" value="1"/>
</dbReference>
<feature type="modified residue" description="4-aspartylphosphate" evidence="2">
    <location>
        <position position="53"/>
    </location>
</feature>
<dbReference type="AlphaFoldDB" id="A0A1Y6BMP0"/>
<keyword evidence="5" id="KW-1185">Reference proteome</keyword>
<evidence type="ECO:0000313" key="4">
    <source>
        <dbReference type="EMBL" id="SMF11489.1"/>
    </source>
</evidence>
<accession>A0A1Y6BMP0</accession>